<comment type="caution">
    <text evidence="1">The sequence shown here is derived from an EMBL/GenBank/DDBJ whole genome shotgun (WGS) entry which is preliminary data.</text>
</comment>
<reference evidence="1 2" key="1">
    <citation type="submission" date="2016-10" db="EMBL/GenBank/DDBJ databases">
        <authorList>
            <person name="Varghese N."/>
            <person name="Submissions S."/>
        </authorList>
    </citation>
    <scope>NUCLEOTIDE SEQUENCE [LARGE SCALE GENOMIC DNA]</scope>
    <source>
        <strain evidence="1 2">DSM 20586</strain>
    </source>
</reference>
<evidence type="ECO:0000313" key="2">
    <source>
        <dbReference type="Proteomes" id="UP000183687"/>
    </source>
</evidence>
<proteinExistence type="predicted"/>
<dbReference type="RefSeq" id="WP_002562887.1">
    <property type="nucleotide sequence ID" value="NZ_CALJSN010000007.1"/>
</dbReference>
<evidence type="ECO:0000313" key="1">
    <source>
        <dbReference type="EMBL" id="SEB72468.1"/>
    </source>
</evidence>
<organism evidence="1 2">
    <name type="scientific">Atopobium minutum</name>
    <dbReference type="NCBI Taxonomy" id="1381"/>
    <lineage>
        <taxon>Bacteria</taxon>
        <taxon>Bacillati</taxon>
        <taxon>Actinomycetota</taxon>
        <taxon>Coriobacteriia</taxon>
        <taxon>Coriobacteriales</taxon>
        <taxon>Atopobiaceae</taxon>
        <taxon>Atopobium</taxon>
    </lineage>
</organism>
<name>A0AB38A6Q8_9ACTN</name>
<gene>
    <name evidence="1" type="ORF">SAMN04489746_0952</name>
</gene>
<accession>A0AB38A6Q8</accession>
<dbReference type="Proteomes" id="UP000183687">
    <property type="component" value="Unassembled WGS sequence"/>
</dbReference>
<dbReference type="EMBL" id="FNSH01000001">
    <property type="protein sequence ID" value="SEB72468.1"/>
    <property type="molecule type" value="Genomic_DNA"/>
</dbReference>
<dbReference type="AlphaFoldDB" id="A0AB38A6Q8"/>
<sequence length="227" mass="24979">MDQMAEQLFELGTPAIVCRWRLCSSTLPLENRLLRALGKRKIAGAPVSRKLLAWAKQHLEWTLYSGSSEYPDGVLMVIIDEQGQAVMTVGPYAALESSSLASLIKRAQISYHEAHKTGVAPETLWVVKNETLYAGVEQGTFTSAVSLLVADLARTLGIPVVYDSDLVEKVEHKQMAFDQVFLCSDEHGVIAADGYDTGMAQKFVQSYHTLLEKERKKIQAQHGSVGA</sequence>
<protein>
    <submittedName>
        <fullName evidence="1">Uncharacterized protein</fullName>
    </submittedName>
</protein>